<sequence>MTRNSPREQAEGLVRLFLQERLTNANEPPGVREAVVQSLVGQVETIEKRISEQIGQLRSPSSQSIPDAYFIDEEEAENALQYVAAGIRAARAREGFLTADPRRFEAGFAFALASSARWALLEESSRVPRPKTRHHLLARSLMPIPWQDHDDEWPPPTAVDLQDTRNFTGNDAEPVRVTEKPYNGWVQLGMLERQATFASTYPEQPSRQLLISSGLEVTDESIQVDSMPVGTNPPNIWLTTYDHLLPGIDQSSAAEILADLQGPLSEMANYQGQRSAPHPHRGVGLRPFTLLPRLEIVAFLDLRPESPTVRHCLVDDQGPALVGRNWRGFLIHNGSYTPLAPAVHGADLIVRPDLYQRLEGALDKNRIRSGINVRHFEGEDNDMEGD</sequence>
<evidence type="ECO:0000313" key="1">
    <source>
        <dbReference type="EMBL" id="PYI39514.1"/>
    </source>
</evidence>
<evidence type="ECO:0000313" key="2">
    <source>
        <dbReference type="Proteomes" id="UP000247980"/>
    </source>
</evidence>
<protein>
    <submittedName>
        <fullName evidence="1">Uncharacterized protein</fullName>
    </submittedName>
</protein>
<comment type="caution">
    <text evidence="1">The sequence shown here is derived from an EMBL/GenBank/DDBJ whole genome shotgun (WGS) entry which is preliminary data.</text>
</comment>
<proteinExistence type="predicted"/>
<dbReference type="AlphaFoldDB" id="A0A2V5IYP0"/>
<name>A0A2V5IYP0_9MICC</name>
<dbReference type="Proteomes" id="UP000247980">
    <property type="component" value="Unassembled WGS sequence"/>
</dbReference>
<dbReference type="RefSeq" id="WP_110484417.1">
    <property type="nucleotide sequence ID" value="NZ_QJVC01000003.1"/>
</dbReference>
<keyword evidence="2" id="KW-1185">Reference proteome</keyword>
<dbReference type="OrthoDB" id="3316774at2"/>
<accession>A0A2V5IYP0</accession>
<dbReference type="EMBL" id="QJVC01000003">
    <property type="protein sequence ID" value="PYI39514.1"/>
    <property type="molecule type" value="Genomic_DNA"/>
</dbReference>
<organism evidence="1 2">
    <name type="scientific">Arthrobacter psychrolactophilus</name>
    <dbReference type="NCBI Taxonomy" id="92442"/>
    <lineage>
        <taxon>Bacteria</taxon>
        <taxon>Bacillati</taxon>
        <taxon>Actinomycetota</taxon>
        <taxon>Actinomycetes</taxon>
        <taxon>Micrococcales</taxon>
        <taxon>Micrococcaceae</taxon>
        <taxon>Arthrobacter</taxon>
    </lineage>
</organism>
<gene>
    <name evidence="1" type="ORF">CVS30_06095</name>
</gene>
<reference evidence="1 2" key="1">
    <citation type="submission" date="2018-05" db="EMBL/GenBank/DDBJ databases">
        <title>Genetic diversity of glacier-inhabiting Cryobacterium bacteria in China and description of Cryobacterium mengkeensis sp. nov. and Arthrobacter glacialis sp. nov.</title>
        <authorList>
            <person name="Liu Q."/>
            <person name="Xin Y.-H."/>
        </authorList>
    </citation>
    <scope>NUCLEOTIDE SEQUENCE [LARGE SCALE GENOMIC DNA]</scope>
    <source>
        <strain evidence="1 2">B7</strain>
    </source>
</reference>